<keyword evidence="2" id="KW-1185">Reference proteome</keyword>
<comment type="caution">
    <text evidence="1">The sequence shown here is derived from an EMBL/GenBank/DDBJ whole genome shotgun (WGS) entry which is preliminary data.</text>
</comment>
<protein>
    <submittedName>
        <fullName evidence="1">Uncharacterized protein</fullName>
    </submittedName>
</protein>
<proteinExistence type="predicted"/>
<reference evidence="1 2" key="1">
    <citation type="submission" date="2018-07" db="EMBL/GenBank/DDBJ databases">
        <title>Dyella monticola sp. nov. and Dyella psychrodurans sp. nov. isolated from monsoon evergreen broad-leaved forest soil of Dinghu Mountain, China.</title>
        <authorList>
            <person name="Gao Z."/>
            <person name="Qiu L."/>
        </authorList>
    </citation>
    <scope>NUCLEOTIDE SEQUENCE [LARGE SCALE GENOMIC DNA]</scope>
    <source>
        <strain evidence="1 2">4G-K06</strain>
    </source>
</reference>
<dbReference type="EMBL" id="QRBE01000004">
    <property type="protein sequence ID" value="RDS82305.1"/>
    <property type="molecule type" value="Genomic_DNA"/>
</dbReference>
<dbReference type="AlphaFoldDB" id="A0A370X268"/>
<organism evidence="1 2">
    <name type="scientific">Dyella monticola</name>
    <dbReference type="NCBI Taxonomy" id="1927958"/>
    <lineage>
        <taxon>Bacteria</taxon>
        <taxon>Pseudomonadati</taxon>
        <taxon>Pseudomonadota</taxon>
        <taxon>Gammaproteobacteria</taxon>
        <taxon>Lysobacterales</taxon>
        <taxon>Rhodanobacteraceae</taxon>
        <taxon>Dyella</taxon>
    </lineage>
</organism>
<name>A0A370X268_9GAMM</name>
<sequence length="92" mass="10166">MLLSLEDDGQIKAVNAGSEWRKVLSFKFGLDLFYGLGPRFKLVKDPKLTSAASRQLVGENRIGRHWALPSLQSGRVQRLIPDEIAAQMASIG</sequence>
<dbReference type="Proteomes" id="UP000254258">
    <property type="component" value="Unassembled WGS sequence"/>
</dbReference>
<gene>
    <name evidence="1" type="ORF">DWU98_09790</name>
</gene>
<evidence type="ECO:0000313" key="2">
    <source>
        <dbReference type="Proteomes" id="UP000254258"/>
    </source>
</evidence>
<evidence type="ECO:0000313" key="1">
    <source>
        <dbReference type="EMBL" id="RDS82305.1"/>
    </source>
</evidence>
<accession>A0A370X268</accession>